<evidence type="ECO:0000256" key="1">
    <source>
        <dbReference type="SAM" id="SignalP"/>
    </source>
</evidence>
<reference evidence="2 3" key="1">
    <citation type="submission" date="2023-10" db="EMBL/GenBank/DDBJ databases">
        <title>Complete Genome Sequence of Limnobacter thiooxidans CS-K2T, Isolated from freshwater lake sediments in Bavaria, Germany.</title>
        <authorList>
            <person name="Naruki M."/>
            <person name="Watanabe A."/>
            <person name="Warashina T."/>
            <person name="Morita T."/>
            <person name="Arakawa K."/>
        </authorList>
    </citation>
    <scope>NUCLEOTIDE SEQUENCE [LARGE SCALE GENOMIC DNA]</scope>
    <source>
        <strain evidence="2 3">CS-K2</strain>
    </source>
</reference>
<proteinExistence type="predicted"/>
<evidence type="ECO:0000313" key="2">
    <source>
        <dbReference type="EMBL" id="BET27518.1"/>
    </source>
</evidence>
<dbReference type="InterPro" id="IPR025737">
    <property type="entry name" value="FApF"/>
</dbReference>
<evidence type="ECO:0000313" key="3">
    <source>
        <dbReference type="Proteomes" id="UP001329151"/>
    </source>
</evidence>
<accession>A0AA86J2V3</accession>
<sequence length="258" mass="27014">MGHLFIRTVVACTLSAASASVFSAPPGLLMTYSFDSLSGKFGQPTETKARSFTVGATLVGEGYRASLFVPYISLEGPGTLVAGTVTGNAGPARRSEQGLGDMVATYTKDLIGGIQTKGFALSATGLVKIATGNEDKGLGTGKTDYGLQADLAYRFNNGFGLTAVIGRQYYGDTPQLRLQNGNYTAVGVNFPLGNSLFINLNTSERDELLAGSPKRKERAISAVYALSPTTALQFGYTTGQSTASPDDVLSISYVSQVE</sequence>
<name>A0AA86J2V3_9BURK</name>
<organism evidence="2 3">
    <name type="scientific">Limnobacter thiooxidans</name>
    <dbReference type="NCBI Taxonomy" id="131080"/>
    <lineage>
        <taxon>Bacteria</taxon>
        <taxon>Pseudomonadati</taxon>
        <taxon>Pseudomonadota</taxon>
        <taxon>Betaproteobacteria</taxon>
        <taxon>Burkholderiales</taxon>
        <taxon>Burkholderiaceae</taxon>
        <taxon>Limnobacter</taxon>
    </lineage>
</organism>
<keyword evidence="1" id="KW-0732">Signal</keyword>
<dbReference type="Proteomes" id="UP001329151">
    <property type="component" value="Chromosome"/>
</dbReference>
<gene>
    <name evidence="2" type="ORF">RGQ30_30190</name>
</gene>
<protein>
    <submittedName>
        <fullName evidence="2">Uncharacterized protein</fullName>
    </submittedName>
</protein>
<dbReference type="KEGG" id="lto:RGQ30_30190"/>
<dbReference type="Pfam" id="PF13557">
    <property type="entry name" value="Phenol_MetA_deg"/>
    <property type="match status" value="1"/>
</dbReference>
<feature type="chain" id="PRO_5045270849" evidence="1">
    <location>
        <begin position="24"/>
        <end position="258"/>
    </location>
</feature>
<dbReference type="RefSeq" id="WP_130557413.1">
    <property type="nucleotide sequence ID" value="NZ_AP028947.1"/>
</dbReference>
<dbReference type="AlphaFoldDB" id="A0AA86J2V3"/>
<feature type="signal peptide" evidence="1">
    <location>
        <begin position="1"/>
        <end position="23"/>
    </location>
</feature>
<dbReference type="EMBL" id="AP028947">
    <property type="protein sequence ID" value="BET27518.1"/>
    <property type="molecule type" value="Genomic_DNA"/>
</dbReference>
<keyword evidence="3" id="KW-1185">Reference proteome</keyword>